<feature type="region of interest" description="Disordered" evidence="1">
    <location>
        <begin position="158"/>
        <end position="216"/>
    </location>
</feature>
<evidence type="ECO:0000313" key="3">
    <source>
        <dbReference type="Proteomes" id="UP000193144"/>
    </source>
</evidence>
<name>A0A1Y1ZSU1_9PLEO</name>
<comment type="caution">
    <text evidence="2">The sequence shown here is derived from an EMBL/GenBank/DDBJ whole genome shotgun (WGS) entry which is preliminary data.</text>
</comment>
<evidence type="ECO:0000256" key="1">
    <source>
        <dbReference type="SAM" id="MobiDB-lite"/>
    </source>
</evidence>
<dbReference type="AlphaFoldDB" id="A0A1Y1ZSU1"/>
<keyword evidence="3" id="KW-1185">Reference proteome</keyword>
<dbReference type="OrthoDB" id="5426191at2759"/>
<proteinExistence type="predicted"/>
<feature type="region of interest" description="Disordered" evidence="1">
    <location>
        <begin position="1"/>
        <end position="30"/>
    </location>
</feature>
<protein>
    <recommendedName>
        <fullName evidence="4">Oxidoreductase-like protein</fullName>
    </recommendedName>
</protein>
<gene>
    <name evidence="2" type="ORF">BCR34DRAFT_623900</name>
</gene>
<evidence type="ECO:0000313" key="2">
    <source>
        <dbReference type="EMBL" id="ORY13288.1"/>
    </source>
</evidence>
<feature type="region of interest" description="Disordered" evidence="1">
    <location>
        <begin position="438"/>
        <end position="459"/>
    </location>
</feature>
<dbReference type="Proteomes" id="UP000193144">
    <property type="component" value="Unassembled WGS sequence"/>
</dbReference>
<feature type="compositionally biased region" description="Polar residues" evidence="1">
    <location>
        <begin position="113"/>
        <end position="123"/>
    </location>
</feature>
<dbReference type="EMBL" id="MCFA01000043">
    <property type="protein sequence ID" value="ORY13288.1"/>
    <property type="molecule type" value="Genomic_DNA"/>
</dbReference>
<sequence>MSTAAVEARSLSSLTVLASNPPSYPRNPTHVRNEPLVLYIARVPGSRDVFLTPMKPRDKVVSAEDVQSSLYYLHVDQGDDVRLRAPTRDSLAGGSYDTPSDQPPPPPVHRKPLSSSMVPQSMPNAPKRKPLPGTLTPQNDFENRQNISATGYAQRSPQFLTPNYSQQPSSGPPPYPVDDDEGPPLPPRTLYDPPNGPTKDENEAPPLPRRSSEYPTAVGTSLTLIRRDPASSAQWNVAHINDPQFADVSSSTVNDSGQKKKPGAPLYIEISNPGYSKFIHTDSRPSTPSNAASAPTTTGQIVAGSATFRRRVWMEGSKYSGGFGHRKINSHDSTLGNDPARGSFESWQQRGSVSSTLIPPETQPPFLTRDDQTYSTIQISNKGSVFRGYVFLSPWNGRCEFTTGAGGGSLKCRHTVAGLQGSMPASMTVSELRFNLPNSSKAATPRGDEPKRSSFFYHPRHSRNNSSVSDFGRSSMDEVNHSLDRLDLSLGEERAGGGFGGKQAKLGKLIIEDEGLKMVDLLVAANLALWWRAYEKVS</sequence>
<evidence type="ECO:0008006" key="4">
    <source>
        <dbReference type="Google" id="ProtNLM"/>
    </source>
</evidence>
<organism evidence="2 3">
    <name type="scientific">Clohesyomyces aquaticus</name>
    <dbReference type="NCBI Taxonomy" id="1231657"/>
    <lineage>
        <taxon>Eukaryota</taxon>
        <taxon>Fungi</taxon>
        <taxon>Dikarya</taxon>
        <taxon>Ascomycota</taxon>
        <taxon>Pezizomycotina</taxon>
        <taxon>Dothideomycetes</taxon>
        <taxon>Pleosporomycetidae</taxon>
        <taxon>Pleosporales</taxon>
        <taxon>Lindgomycetaceae</taxon>
        <taxon>Clohesyomyces</taxon>
    </lineage>
</organism>
<feature type="region of interest" description="Disordered" evidence="1">
    <location>
        <begin position="87"/>
        <end position="141"/>
    </location>
</feature>
<feature type="compositionally biased region" description="Polar residues" evidence="1">
    <location>
        <begin position="10"/>
        <end position="21"/>
    </location>
</feature>
<dbReference type="STRING" id="1231657.A0A1Y1ZSU1"/>
<reference evidence="2 3" key="1">
    <citation type="submission" date="2016-07" db="EMBL/GenBank/DDBJ databases">
        <title>Pervasive Adenine N6-methylation of Active Genes in Fungi.</title>
        <authorList>
            <consortium name="DOE Joint Genome Institute"/>
            <person name="Mondo S.J."/>
            <person name="Dannebaum R.O."/>
            <person name="Kuo R.C."/>
            <person name="Labutti K."/>
            <person name="Haridas S."/>
            <person name="Kuo A."/>
            <person name="Salamov A."/>
            <person name="Ahrendt S.R."/>
            <person name="Lipzen A."/>
            <person name="Sullivan W."/>
            <person name="Andreopoulos W.B."/>
            <person name="Clum A."/>
            <person name="Lindquist E."/>
            <person name="Daum C."/>
            <person name="Ramamoorthy G.K."/>
            <person name="Gryganskyi A."/>
            <person name="Culley D."/>
            <person name="Magnuson J.K."/>
            <person name="James T.Y."/>
            <person name="O'Malley M.A."/>
            <person name="Stajich J.E."/>
            <person name="Spatafora J.W."/>
            <person name="Visel A."/>
            <person name="Grigoriev I.V."/>
        </authorList>
    </citation>
    <scope>NUCLEOTIDE SEQUENCE [LARGE SCALE GENOMIC DNA]</scope>
    <source>
        <strain evidence="2 3">CBS 115471</strain>
    </source>
</reference>
<accession>A0A1Y1ZSU1</accession>